<dbReference type="PANTHER" id="PTHR42704:SF17">
    <property type="entry name" value="RIBULOSE BISPHOSPHATE CARBOXYLASE LARGE CHAIN"/>
    <property type="match status" value="1"/>
</dbReference>
<dbReference type="Proteomes" id="UP001229955">
    <property type="component" value="Chromosome"/>
</dbReference>
<comment type="similarity">
    <text evidence="1">Belongs to the RuBisCO large chain family.</text>
</comment>
<gene>
    <name evidence="4" type="ORF">Strain138_002699</name>
    <name evidence="5" type="ORF">Strain318_002699</name>
</gene>
<name>A0AA49Q807_9BACT</name>
<feature type="domain" description="Ribulose bisphosphate carboxylase large subunit ferrodoxin-like N-terminal" evidence="3">
    <location>
        <begin position="31"/>
        <end position="140"/>
    </location>
</feature>
<dbReference type="GO" id="GO:0016984">
    <property type="term" value="F:ribulose-bisphosphate carboxylase activity"/>
    <property type="evidence" value="ECO:0007669"/>
    <property type="project" value="InterPro"/>
</dbReference>
<evidence type="ECO:0000256" key="1">
    <source>
        <dbReference type="RuleBase" id="RU003834"/>
    </source>
</evidence>
<evidence type="ECO:0000313" key="4">
    <source>
        <dbReference type="EMBL" id="WKW13381.1"/>
    </source>
</evidence>
<accession>A0AA49JWM2</accession>
<dbReference type="SFLD" id="SFLDS00014">
    <property type="entry name" value="RuBisCO"/>
    <property type="match status" value="1"/>
</dbReference>
<dbReference type="InterPro" id="IPR036376">
    <property type="entry name" value="RuBisCO_lsu_C_sf"/>
</dbReference>
<evidence type="ECO:0000259" key="3">
    <source>
        <dbReference type="Pfam" id="PF02788"/>
    </source>
</evidence>
<dbReference type="Gene3D" id="3.20.20.110">
    <property type="entry name" value="Ribulose bisphosphate carboxylase, large subunit, C-terminal domain"/>
    <property type="match status" value="1"/>
</dbReference>
<dbReference type="SFLD" id="SFLDG00301">
    <property type="entry name" value="RuBisCO-like_proteins"/>
    <property type="match status" value="1"/>
</dbReference>
<dbReference type="InterPro" id="IPR000685">
    <property type="entry name" value="RuBisCO_lsu_C"/>
</dbReference>
<dbReference type="EMBL" id="CP130613">
    <property type="protein sequence ID" value="WKW16288.1"/>
    <property type="molecule type" value="Genomic_DNA"/>
</dbReference>
<protein>
    <submittedName>
        <fullName evidence="5">RuBisCO large subunit C-terminal-like domain-containing protein</fullName>
    </submittedName>
</protein>
<dbReference type="InterPro" id="IPR033966">
    <property type="entry name" value="RuBisCO"/>
</dbReference>
<dbReference type="EMBL" id="CP130612">
    <property type="protein sequence ID" value="WKW13381.1"/>
    <property type="molecule type" value="Genomic_DNA"/>
</dbReference>
<dbReference type="GO" id="GO:0015977">
    <property type="term" value="P:carbon fixation"/>
    <property type="evidence" value="ECO:0007669"/>
    <property type="project" value="InterPro"/>
</dbReference>
<sequence>MRPTDIDAFFADRHTLDAAQYLELDYTFECGGDPRAAAAHLCAEQSTAQWQRVGVDEDYRPRHAAKVIALEAEPIAALSLPVPGAPAGPLHRVRVTVAHPHGNFGPRIPNLLSAVLGEGVYHVPGVPVIRLDDIRFPDAYLAQFPGPQFGVAGLRQLLDAHDRPIFLGVVKPNIGLTPAAFAAIAEEAWLGGLDIAKDDEMLADIDWSPLAERAQRMGEARARAERATGARKLYMANVTDEVSRIRELHDVAVSRGAGALLVNALPVGLSGLRMLREHARVPLFAHFPMVAALTRVPGYGVHARVLTKLQRLCGADAVIMPGFGDRMMVPEDEVMANVRACLEPMGPIQPALPVPGGSDSAETLPRVYATIGTRDFGFVCGRGIFGHADGPRGGAASVRAAWTQLAT</sequence>
<reference evidence="5" key="1">
    <citation type="submission" date="2023-07" db="EMBL/GenBank/DDBJ databases">
        <authorList>
            <person name="Haufschild T."/>
            <person name="Kallscheuer N."/>
            <person name="Hammer J."/>
            <person name="Kohn T."/>
            <person name="Kabuu M."/>
            <person name="Jogler M."/>
            <person name="Wohfarth N."/>
            <person name="Heuer A."/>
            <person name="Rohde M."/>
            <person name="van Teeseling M.C.F."/>
            <person name="Jogler C."/>
        </authorList>
    </citation>
    <scope>NUCLEOTIDE SEQUENCE</scope>
    <source>
        <strain evidence="4">Strain 138</strain>
        <strain evidence="5">Strain 318</strain>
    </source>
</reference>
<keyword evidence="6" id="KW-1185">Reference proteome</keyword>
<feature type="domain" description="Ribulose bisphosphate carboxylase large subunit C-terminal" evidence="2">
    <location>
        <begin position="150"/>
        <end position="403"/>
    </location>
</feature>
<dbReference type="AlphaFoldDB" id="A0AA49Q807"/>
<evidence type="ECO:0000259" key="2">
    <source>
        <dbReference type="Pfam" id="PF00016"/>
    </source>
</evidence>
<dbReference type="RefSeq" id="WP_367886238.1">
    <property type="nucleotide sequence ID" value="NZ_CP130612.1"/>
</dbReference>
<dbReference type="InterPro" id="IPR017443">
    <property type="entry name" value="RuBisCO_lsu_fd_N"/>
</dbReference>
<accession>A0AA49Q807</accession>
<organism evidence="5 6">
    <name type="scientific">Pseudogemmatithrix spongiicola</name>
    <dbReference type="NCBI Taxonomy" id="3062599"/>
    <lineage>
        <taxon>Bacteria</taxon>
        <taxon>Pseudomonadati</taxon>
        <taxon>Gemmatimonadota</taxon>
        <taxon>Gemmatimonadia</taxon>
        <taxon>Gemmatimonadales</taxon>
        <taxon>Gemmatimonadaceae</taxon>
        <taxon>Pseudogemmatithrix</taxon>
    </lineage>
</organism>
<dbReference type="SUPFAM" id="SSF54966">
    <property type="entry name" value="RuBisCO, large subunit, small (N-terminal) domain"/>
    <property type="match status" value="1"/>
</dbReference>
<dbReference type="SUPFAM" id="SSF51649">
    <property type="entry name" value="RuBisCo, C-terminal domain"/>
    <property type="match status" value="1"/>
</dbReference>
<dbReference type="Gene3D" id="3.30.70.150">
    <property type="entry name" value="RuBisCO large subunit, N-terminal domain"/>
    <property type="match status" value="1"/>
</dbReference>
<dbReference type="PANTHER" id="PTHR42704">
    <property type="entry name" value="RIBULOSE BISPHOSPHATE CARBOXYLASE"/>
    <property type="match status" value="1"/>
</dbReference>
<dbReference type="GO" id="GO:0000287">
    <property type="term" value="F:magnesium ion binding"/>
    <property type="evidence" value="ECO:0007669"/>
    <property type="project" value="InterPro"/>
</dbReference>
<dbReference type="Pfam" id="PF02788">
    <property type="entry name" value="RuBisCO_large_N"/>
    <property type="match status" value="1"/>
</dbReference>
<evidence type="ECO:0000313" key="6">
    <source>
        <dbReference type="Proteomes" id="UP001229955"/>
    </source>
</evidence>
<dbReference type="InterPro" id="IPR036422">
    <property type="entry name" value="RuBisCO_lsu_N_sf"/>
</dbReference>
<evidence type="ECO:0000313" key="5">
    <source>
        <dbReference type="EMBL" id="WKW16288.1"/>
    </source>
</evidence>
<dbReference type="Pfam" id="PF00016">
    <property type="entry name" value="RuBisCO_large"/>
    <property type="match status" value="1"/>
</dbReference>
<proteinExistence type="inferred from homology"/>
<dbReference type="KEGG" id="pspc:Strain318_002699"/>